<keyword evidence="1 5" id="KW-0547">Nucleotide-binding</keyword>
<dbReference type="Gene3D" id="1.20.120.720">
    <property type="entry name" value="Myosin VI head, motor domain, U50 subdomain"/>
    <property type="match status" value="1"/>
</dbReference>
<dbReference type="FunFam" id="3.40.850.10:FF:000376">
    <property type="entry name" value="Unconventional myosin class XV"/>
    <property type="match status" value="1"/>
</dbReference>
<dbReference type="Pfam" id="PF00063">
    <property type="entry name" value="Myosin_head"/>
    <property type="match status" value="1"/>
</dbReference>
<dbReference type="Pfam" id="PF00612">
    <property type="entry name" value="IQ"/>
    <property type="match status" value="2"/>
</dbReference>
<dbReference type="PROSITE" id="PS50096">
    <property type="entry name" value="IQ"/>
    <property type="match status" value="3"/>
</dbReference>
<name>A0AAN7VDU3_9COLE</name>
<feature type="compositionally biased region" description="Pro residues" evidence="7">
    <location>
        <begin position="1175"/>
        <end position="1186"/>
    </location>
</feature>
<gene>
    <name evidence="10" type="ORF">RI129_010101</name>
</gene>
<organism evidence="10 11">
    <name type="scientific">Pyrocoelia pectoralis</name>
    <dbReference type="NCBI Taxonomy" id="417401"/>
    <lineage>
        <taxon>Eukaryota</taxon>
        <taxon>Metazoa</taxon>
        <taxon>Ecdysozoa</taxon>
        <taxon>Arthropoda</taxon>
        <taxon>Hexapoda</taxon>
        <taxon>Insecta</taxon>
        <taxon>Pterygota</taxon>
        <taxon>Neoptera</taxon>
        <taxon>Endopterygota</taxon>
        <taxon>Coleoptera</taxon>
        <taxon>Polyphaga</taxon>
        <taxon>Elateriformia</taxon>
        <taxon>Elateroidea</taxon>
        <taxon>Lampyridae</taxon>
        <taxon>Lampyrinae</taxon>
        <taxon>Pyrocoelia</taxon>
    </lineage>
</organism>
<evidence type="ECO:0008006" key="12">
    <source>
        <dbReference type="Google" id="ProtNLM"/>
    </source>
</evidence>
<evidence type="ECO:0000313" key="11">
    <source>
        <dbReference type="Proteomes" id="UP001329430"/>
    </source>
</evidence>
<dbReference type="InterPro" id="IPR036057">
    <property type="entry name" value="MYSc_Myo15"/>
</dbReference>
<dbReference type="Gene3D" id="2.30.29.30">
    <property type="entry name" value="Pleckstrin-homology domain (PH domain)/Phosphotyrosine-binding domain (PTB)"/>
    <property type="match status" value="1"/>
</dbReference>
<feature type="compositionally biased region" description="Polar residues" evidence="7">
    <location>
        <begin position="2123"/>
        <end position="2144"/>
    </location>
</feature>
<keyword evidence="5" id="KW-0009">Actin-binding</keyword>
<feature type="region of interest" description="Disordered" evidence="7">
    <location>
        <begin position="2123"/>
        <end position="2157"/>
    </location>
</feature>
<comment type="caution">
    <text evidence="10">The sequence shown here is derived from an EMBL/GenBank/DDBJ whole genome shotgun (WGS) entry which is preliminary data.</text>
</comment>
<feature type="domain" description="MyTH4" evidence="8">
    <location>
        <begin position="925"/>
        <end position="1072"/>
    </location>
</feature>
<dbReference type="Gene3D" id="1.25.40.530">
    <property type="entry name" value="MyTH4 domain"/>
    <property type="match status" value="2"/>
</dbReference>
<feature type="compositionally biased region" description="Polar residues" evidence="7">
    <location>
        <begin position="1658"/>
        <end position="1675"/>
    </location>
</feature>
<protein>
    <recommendedName>
        <fullName evidence="12">Unconventional myosin-XV</fullName>
    </recommendedName>
</protein>
<evidence type="ECO:0000256" key="4">
    <source>
        <dbReference type="ARBA" id="ARBA00023175"/>
    </source>
</evidence>
<dbReference type="GO" id="GO:0005524">
    <property type="term" value="F:ATP binding"/>
    <property type="evidence" value="ECO:0007669"/>
    <property type="project" value="UniProtKB-UniRule"/>
</dbReference>
<accession>A0AAN7VDU3</accession>
<dbReference type="EMBL" id="JAVRBK010000007">
    <property type="protein sequence ID" value="KAK5641554.1"/>
    <property type="molecule type" value="Genomic_DNA"/>
</dbReference>
<dbReference type="Pfam" id="PF00784">
    <property type="entry name" value="MyTH4"/>
    <property type="match status" value="1"/>
</dbReference>
<evidence type="ECO:0000259" key="8">
    <source>
        <dbReference type="PROSITE" id="PS51016"/>
    </source>
</evidence>
<dbReference type="InterPro" id="IPR001609">
    <property type="entry name" value="Myosin_head_motor_dom-like"/>
</dbReference>
<evidence type="ECO:0000259" key="9">
    <source>
        <dbReference type="PROSITE" id="PS51456"/>
    </source>
</evidence>
<dbReference type="CDD" id="cd01387">
    <property type="entry name" value="MYSc_Myo15"/>
    <property type="match status" value="1"/>
</dbReference>
<evidence type="ECO:0000313" key="10">
    <source>
        <dbReference type="EMBL" id="KAK5641554.1"/>
    </source>
</evidence>
<feature type="region of interest" description="Disordered" evidence="7">
    <location>
        <begin position="1170"/>
        <end position="1249"/>
    </location>
</feature>
<feature type="region of interest" description="Disordered" evidence="7">
    <location>
        <begin position="1885"/>
        <end position="1960"/>
    </location>
</feature>
<dbReference type="SMART" id="SM00242">
    <property type="entry name" value="MYSc"/>
    <property type="match status" value="1"/>
</dbReference>
<dbReference type="GO" id="GO:0016459">
    <property type="term" value="C:myosin complex"/>
    <property type="evidence" value="ECO:0007669"/>
    <property type="project" value="UniProtKB-KW"/>
</dbReference>
<evidence type="ECO:0000256" key="5">
    <source>
        <dbReference type="PROSITE-ProRule" id="PRU00782"/>
    </source>
</evidence>
<dbReference type="InterPro" id="IPR011993">
    <property type="entry name" value="PH-like_dom_sf"/>
</dbReference>
<reference evidence="10 11" key="1">
    <citation type="journal article" date="2024" name="Insects">
        <title>An Improved Chromosome-Level Genome Assembly of the Firefly Pyrocoelia pectoralis.</title>
        <authorList>
            <person name="Fu X."/>
            <person name="Meyer-Rochow V.B."/>
            <person name="Ballantyne L."/>
            <person name="Zhu X."/>
        </authorList>
    </citation>
    <scope>NUCLEOTIDE SEQUENCE [LARGE SCALE GENOMIC DNA]</scope>
    <source>
        <strain evidence="10">XCY_ONT2</strain>
    </source>
</reference>
<keyword evidence="11" id="KW-1185">Reference proteome</keyword>
<evidence type="ECO:0000256" key="3">
    <source>
        <dbReference type="ARBA" id="ARBA00023123"/>
    </source>
</evidence>
<feature type="compositionally biased region" description="Low complexity" evidence="7">
    <location>
        <begin position="1639"/>
        <end position="1649"/>
    </location>
</feature>
<dbReference type="GO" id="GO:0005737">
    <property type="term" value="C:cytoplasm"/>
    <property type="evidence" value="ECO:0007669"/>
    <property type="project" value="UniProtKB-ARBA"/>
</dbReference>
<dbReference type="InterPro" id="IPR051567">
    <property type="entry name" value="Unconventional_Myosin_ATPase"/>
</dbReference>
<dbReference type="SUPFAM" id="SSF52540">
    <property type="entry name" value="P-loop containing nucleoside triphosphate hydrolases"/>
    <property type="match status" value="1"/>
</dbReference>
<keyword evidence="2 5" id="KW-0067">ATP-binding</keyword>
<feature type="coiled-coil region" evidence="6">
    <location>
        <begin position="817"/>
        <end position="851"/>
    </location>
</feature>
<comment type="similarity">
    <text evidence="5">Belongs to the TRAFAC class myosin-kinesin ATPase superfamily. Myosin family.</text>
</comment>
<dbReference type="PROSITE" id="PS51016">
    <property type="entry name" value="MYTH4"/>
    <property type="match status" value="1"/>
</dbReference>
<feature type="compositionally biased region" description="Basic and acidic residues" evidence="7">
    <location>
        <begin position="2070"/>
        <end position="2080"/>
    </location>
</feature>
<dbReference type="GO" id="GO:0003779">
    <property type="term" value="F:actin binding"/>
    <property type="evidence" value="ECO:0007669"/>
    <property type="project" value="UniProtKB-KW"/>
</dbReference>
<dbReference type="PRINTS" id="PR00193">
    <property type="entry name" value="MYOSINHEAVY"/>
</dbReference>
<dbReference type="Pfam" id="PF26570">
    <property type="entry name" value="MYO15"/>
    <property type="match status" value="1"/>
</dbReference>
<feature type="region of interest" description="Disordered" evidence="7">
    <location>
        <begin position="1631"/>
        <end position="1676"/>
    </location>
</feature>
<keyword evidence="4 5" id="KW-0505">Motor protein</keyword>
<evidence type="ECO:0000256" key="7">
    <source>
        <dbReference type="SAM" id="MobiDB-lite"/>
    </source>
</evidence>
<dbReference type="SMART" id="SM00015">
    <property type="entry name" value="IQ"/>
    <property type="match status" value="3"/>
</dbReference>
<feature type="region of interest" description="Disordered" evidence="7">
    <location>
        <begin position="2051"/>
        <end position="2101"/>
    </location>
</feature>
<feature type="compositionally biased region" description="Polar residues" evidence="7">
    <location>
        <begin position="1898"/>
        <end position="1912"/>
    </location>
</feature>
<feature type="binding site" evidence="5">
    <location>
        <begin position="155"/>
        <end position="162"/>
    </location>
    <ligand>
        <name>ATP</name>
        <dbReference type="ChEBI" id="CHEBI:30616"/>
    </ligand>
</feature>
<evidence type="ECO:0000256" key="6">
    <source>
        <dbReference type="SAM" id="Coils"/>
    </source>
</evidence>
<dbReference type="Gene3D" id="1.20.5.190">
    <property type="match status" value="1"/>
</dbReference>
<feature type="compositionally biased region" description="Low complexity" evidence="7">
    <location>
        <begin position="1217"/>
        <end position="1231"/>
    </location>
</feature>
<feature type="compositionally biased region" description="Polar residues" evidence="7">
    <location>
        <begin position="1840"/>
        <end position="1855"/>
    </location>
</feature>
<feature type="compositionally biased region" description="Pro residues" evidence="7">
    <location>
        <begin position="1922"/>
        <end position="1957"/>
    </location>
</feature>
<dbReference type="InterPro" id="IPR038185">
    <property type="entry name" value="MyTH4_dom_sf"/>
</dbReference>
<feature type="compositionally biased region" description="Basic and acidic residues" evidence="7">
    <location>
        <begin position="2051"/>
        <end position="2064"/>
    </location>
</feature>
<dbReference type="PROSITE" id="PS51456">
    <property type="entry name" value="MYOSIN_MOTOR"/>
    <property type="match status" value="1"/>
</dbReference>
<dbReference type="SMART" id="SM00139">
    <property type="entry name" value="MyTH4"/>
    <property type="match status" value="1"/>
</dbReference>
<keyword evidence="3 5" id="KW-0518">Myosin</keyword>
<feature type="region of interest" description="Disordered" evidence="7">
    <location>
        <begin position="1689"/>
        <end position="1717"/>
    </location>
</feature>
<dbReference type="Gene3D" id="1.20.58.530">
    <property type="match status" value="1"/>
</dbReference>
<dbReference type="PANTHER" id="PTHR22692:SF26">
    <property type="entry name" value="SH3 DOMAIN-CONTAINING PROTEIN"/>
    <property type="match status" value="1"/>
</dbReference>
<evidence type="ECO:0000256" key="2">
    <source>
        <dbReference type="ARBA" id="ARBA00022840"/>
    </source>
</evidence>
<dbReference type="GO" id="GO:0003774">
    <property type="term" value="F:cytoskeletal motor activity"/>
    <property type="evidence" value="ECO:0007669"/>
    <property type="project" value="UniProtKB-UniRule"/>
</dbReference>
<dbReference type="Gene3D" id="6.20.240.20">
    <property type="match status" value="1"/>
</dbReference>
<proteinExistence type="inferred from homology"/>
<dbReference type="PANTHER" id="PTHR22692">
    <property type="entry name" value="MYOSIN VII, XV"/>
    <property type="match status" value="1"/>
</dbReference>
<dbReference type="Gene3D" id="3.40.850.10">
    <property type="entry name" value="Kinesin motor domain"/>
    <property type="match status" value="1"/>
</dbReference>
<evidence type="ECO:0000256" key="1">
    <source>
        <dbReference type="ARBA" id="ARBA00022741"/>
    </source>
</evidence>
<dbReference type="Gene3D" id="1.10.10.820">
    <property type="match status" value="1"/>
</dbReference>
<feature type="compositionally biased region" description="Low complexity" evidence="7">
    <location>
        <begin position="1885"/>
        <end position="1897"/>
    </location>
</feature>
<keyword evidence="6" id="KW-0175">Coiled coil</keyword>
<dbReference type="InterPro" id="IPR027417">
    <property type="entry name" value="P-loop_NTPase"/>
</dbReference>
<feature type="compositionally biased region" description="Basic and acidic residues" evidence="7">
    <location>
        <begin position="1238"/>
        <end position="1247"/>
    </location>
</feature>
<dbReference type="InterPro" id="IPR000048">
    <property type="entry name" value="IQ_motif_EF-hand-BS"/>
</dbReference>
<dbReference type="Proteomes" id="UP001329430">
    <property type="component" value="Chromosome 7"/>
</dbReference>
<dbReference type="InterPro" id="IPR059004">
    <property type="entry name" value="MYO15"/>
</dbReference>
<feature type="region of interest" description="Actin-binding" evidence="5">
    <location>
        <begin position="627"/>
        <end position="649"/>
    </location>
</feature>
<feature type="domain" description="Myosin motor" evidence="9">
    <location>
        <begin position="64"/>
        <end position="751"/>
    </location>
</feature>
<dbReference type="InterPro" id="IPR000857">
    <property type="entry name" value="MyTH4_dom"/>
</dbReference>
<sequence length="2351" mass="264075">MEWTTGDLIWFDPGVGHSLPGEILECHRSANVLTVQAVINGKAQTFALTGGEGSVRRRQDLGKHGVEDMTQLTDLHEAALLWNLKLRYDRNLIYTYAGSILVAVNPYRMFDSSYGMEAAQRYKGKMIGELPPHLFAIGAAAYSALPASQVVVISGESGSGKTESTKLVMQYLAAVAPSAPRGQALVTEQILEAAPLLEAFGNARTARNDNSSRFGKYLEVYFKHGAIVGARVTQYLLEKSRIVTQASGERNYHVFYELLDGLTTAEKQKYGLVKADKYFYLNQGGDCSPGHSSSAADWSALVRAMQVLGVGEAELIGIIKILASVLHLGNVYFHRRQLRHGQEGVEIGSDVEIKWAAHLLQISSNGMQRALTSRITEARTERVHSPLTIDQALDARDAFAKALYSALFNWLVTRVNSIVQRGGLHDASRISLLDIFGFENLSENSFEQLCINYASESLQLYFNKHVFKLEQQEYAREKLEWTNLAWNDNMPVINLLGKKPVGILHLLDDESNFPKASDHSFLEKCHYNHALNEFYCRPRVGGREFAIRHFAGQVWYSVEGFLDKNRDVLRPEIVELLASSKEPLVSAIAKPLLSQAQMRTLPKGANGRFVTMKPRTPTVAARFGDSLHQLLESMSRCNPWFVRCVKPNNDKTPMRFDMPVVIEQLRYSGMLETIHIRQAGYPVRMKFQEFVDRYRYLLPIGLQRGGPYRDLCRTVLDQMPPTGTVGPDYQLGASRVFLRENLLRRLEITRADQLRDAALIIQKSIRGYLARKDFLSLKHSAIVLQRNWKGYKERKKYMILKTGITKAQALHRGRMERKRYAARKAELKKRIEAEKQAQQRAKQKLLRENQRNTRAAVHHLEIPAELAFIFSKLEEYTPPHTERNLVKVVGNVHEAPSTITLPTDINQFEFNKFSSVYFKGADFGYRRDPINTPFLSKAAARDQDFQDSVALFKLILRWTNDAQLTGVKERALADYIVHKGLNSRGLRDELLVQLCNQTYKNENSDRIWQLMGHCLCCFQPSPPLSKYLLKYITDAAPPRYKENLQRMLLRGLQKVPYSRSLPPSLLEWRSMRQKTNMAFPLSFADSTSSTINIDSWTTCEEAAGVALNVLGLPMNGWTVVIDDAGIITDSNGLDYVFDLVSEIEMCPSFPVHKSQLLKVGVRQHHPVEIEHAPSPVRPQVPPPEPPSQMSNKTVQETSRHSSPHHSNPSPTGHASSRKSSSSQEYSSQRASLVISEGPTRKSSREALSRTSALNERYFDIEKVRSRSLDNLLSEPEPTTPLITLGLSQSVLNDRYHSVEQLAPIKPVLSNTNYMQKETMEFEYPDISSIATSQKEGPRYIKSQYAGKKAPPGSHSSRAQIEKSEIAVRSSAMSDTSEAPSLASHVRRVRVPSQASDVDQFLDELFSPVLDGNLDELSDARSLAASIKGGGEGNNPIDAFDQFLNELLEPINTATVDMSNPKLLAKKIKGGGERSRTTSQDSIVLDKEVENLTRSDDSKQNDGNVDDYISDLFRPIFINDSLKNLAEKHNLVESIKGGGTTHQQSNASGYSFSSIQTPLVSPQPLIMPVLGASQESFMPIYNIPQNADIAGYQQNLQRAFLQSAMAQNIQIQQQLLAQNQALQQLLTQQTVTDVKPPPDMMQSSSVSKSSRSPDRKSSFKTNNINRKSSSPGSNSLLDLKLRKQSIESNASVNRNGVPPPPPMPPPLDPSDPSEIRPFMDPYGRAKTVRIGKWRWPPPKDGSNPESGEDFMHFKLRQNQRKITPNKEQICVVNGYSQSNSTTPMQQSSSEWEELEFEPIVREPEKPTKTSTRRSFEIGVNRPSPGSIGKLKLSSEMRQRLEQVTSNHSVRSTSSKVDQPARVINKLEDTRKMMLEQQLTGRWGDSVDSLQNLQSSSSSPETATQIRTQQTKSPTRWGASNWRSPPPPIPISPGSIPPVPSVPAPPPPIRPQQPPPLPEPFRDSFIAQRQERDTFGVHQNLVEQNNSKRNSFSANWDIQSSLTQDTQDDTASNWAKEKFDQLSINRKDSWDQSEVVKMEQNVARRSIVAAMTDHWDDEPKPYDKRKSQATKDTNRDPIERPTFRTHQMNKVAKEREKKHSVSTINTEKTEKFESAEWPEFMQPIQTPPLSKSPISYSATSQNSDARQSPKLHGRALPPGPNGYMTYNRVPWSLRIRKEVFLPGEPLGPPAALHLIFCQIVSDIYGTTPCLRLSQEDRRNGMNMLSGYGVKPENLNSPHRAHIKKSIIELARTWPLYFARLFPVSGAAQLSDVQLLAVSHWGVHLVRREGNSLQVIVSVALGDLRKFSASRPNTIYFEGPQGRFSLHTARAQQISEMVNKFCAENRKSSTPGCK</sequence>
<dbReference type="SMART" id="SM01244">
    <property type="entry name" value="IRS"/>
    <property type="match status" value="1"/>
</dbReference>
<dbReference type="InterPro" id="IPR036961">
    <property type="entry name" value="Kinesin_motor_dom_sf"/>
</dbReference>
<feature type="region of interest" description="Disordered" evidence="7">
    <location>
        <begin position="1803"/>
        <end position="1857"/>
    </location>
</feature>
<feature type="compositionally biased region" description="Pro residues" evidence="7">
    <location>
        <begin position="1696"/>
        <end position="1708"/>
    </location>
</feature>